<keyword evidence="4" id="KW-0175">Coiled coil</keyword>
<dbReference type="InterPro" id="IPR043454">
    <property type="entry name" value="NPH3/RPT2-like"/>
</dbReference>
<dbReference type="STRING" id="43335.A0A4U5MA34"/>
<accession>A0A4U5MA34</accession>
<keyword evidence="2" id="KW-0833">Ubl conjugation pathway</keyword>
<comment type="caution">
    <text evidence="8">The sequence shown here is derived from an EMBL/GenBank/DDBJ whole genome shotgun (WGS) entry which is preliminary data.</text>
</comment>
<dbReference type="GO" id="GO:0016567">
    <property type="term" value="P:protein ubiquitination"/>
    <property type="evidence" value="ECO:0007669"/>
    <property type="project" value="UniProtKB-UniPathway"/>
</dbReference>
<dbReference type="UniPathway" id="UPA00143"/>
<name>A0A4U5MA34_POPAL</name>
<dbReference type="SMART" id="SM00225">
    <property type="entry name" value="BTB"/>
    <property type="match status" value="1"/>
</dbReference>
<evidence type="ECO:0000256" key="2">
    <source>
        <dbReference type="ARBA" id="ARBA00022786"/>
    </source>
</evidence>
<evidence type="ECO:0000313" key="8">
    <source>
        <dbReference type="EMBL" id="TKR65868.1"/>
    </source>
</evidence>
<feature type="region of interest" description="Disordered" evidence="5">
    <location>
        <begin position="600"/>
        <end position="624"/>
    </location>
</feature>
<protein>
    <recommendedName>
        <fullName evidence="9">BTB/POZ domain-containing protein</fullName>
    </recommendedName>
</protein>
<dbReference type="InterPro" id="IPR027356">
    <property type="entry name" value="NPH3_dom"/>
</dbReference>
<comment type="similarity">
    <text evidence="3">Belongs to the NPH3 family.</text>
</comment>
<dbReference type="PANTHER" id="PTHR32370">
    <property type="entry name" value="OS12G0117600 PROTEIN"/>
    <property type="match status" value="1"/>
</dbReference>
<sequence>MASLKLGSKTDGFHRDGNTWYCTTGLPSDVTIEVGEMTFNLHKFPLLSRSGLLEKLIEELSIEDGSSVSVLKLNDMPAGAKAFELIARFCYGIKIEMTSLNVVSLRCAAEYLRMTEDYGEGNLIVQAEAFLDEVFGSWKDSIKALETCEEVLPYAEEIHIVPRCIDSLAMKACADPNVFNLPVAGQTDAQSQRDVILWNGISSSANKPQPISEDWWFQDVSLLNLPLYKRLILAVESRGMKPETISASLIYYAKRYLPLMSRQSSFDDANNGNPWATVSILSETDQRVLLEEIVTLLPKKRGVTSPEFLIMLLRTAMVLHASPSCRENLEKKAGAQLDQAVLVDLLIPNMGYSVETLYDIDCAQRILDHFMSLNQDAALSTPPCIVEEGQFLGGPDTLQPLTMVASLVDGFLAEVAPDVNLKPSKFEALAATIPDYARPLDDGVYHAIDVYLKAHPWLTDTEKEQLCRLMNCQKLSLEACTHAAQNERLPLRVIVQVLFFEQLRLRTSISGWFYVSENLDNSQNPCGSLELPKNDGSHQINSKGRTVGVDDVKERVSELEKECLTMKQDLQKILKTKRSWRIFSKTFGFRRKLQPCNSKESCELKEPEASANGLQNHENGGMPQ</sequence>
<dbReference type="Gene3D" id="3.30.710.10">
    <property type="entry name" value="Potassium Channel Kv1.1, Chain A"/>
    <property type="match status" value="1"/>
</dbReference>
<evidence type="ECO:0000256" key="5">
    <source>
        <dbReference type="SAM" id="MobiDB-lite"/>
    </source>
</evidence>
<feature type="domain" description="NPH3" evidence="7">
    <location>
        <begin position="214"/>
        <end position="504"/>
    </location>
</feature>
<dbReference type="InterPro" id="IPR011333">
    <property type="entry name" value="SKP1/BTB/POZ_sf"/>
</dbReference>
<evidence type="ECO:0000256" key="1">
    <source>
        <dbReference type="ARBA" id="ARBA00004906"/>
    </source>
</evidence>
<feature type="coiled-coil region" evidence="4">
    <location>
        <begin position="549"/>
        <end position="576"/>
    </location>
</feature>
<evidence type="ECO:0000256" key="3">
    <source>
        <dbReference type="PROSITE-ProRule" id="PRU00982"/>
    </source>
</evidence>
<comment type="pathway">
    <text evidence="1">Protein modification; protein ubiquitination.</text>
</comment>
<organism evidence="8">
    <name type="scientific">Populus alba</name>
    <name type="common">White poplar</name>
    <dbReference type="NCBI Taxonomy" id="43335"/>
    <lineage>
        <taxon>Eukaryota</taxon>
        <taxon>Viridiplantae</taxon>
        <taxon>Streptophyta</taxon>
        <taxon>Embryophyta</taxon>
        <taxon>Tracheophyta</taxon>
        <taxon>Spermatophyta</taxon>
        <taxon>Magnoliopsida</taxon>
        <taxon>eudicotyledons</taxon>
        <taxon>Gunneridae</taxon>
        <taxon>Pentapetalae</taxon>
        <taxon>rosids</taxon>
        <taxon>fabids</taxon>
        <taxon>Malpighiales</taxon>
        <taxon>Salicaceae</taxon>
        <taxon>Saliceae</taxon>
        <taxon>Populus</taxon>
    </lineage>
</organism>
<dbReference type="Pfam" id="PF03000">
    <property type="entry name" value="NPH3"/>
    <property type="match status" value="1"/>
</dbReference>
<dbReference type="EMBL" id="RCHU01001238">
    <property type="protein sequence ID" value="TKR65868.1"/>
    <property type="molecule type" value="Genomic_DNA"/>
</dbReference>
<evidence type="ECO:0000256" key="4">
    <source>
        <dbReference type="SAM" id="Coils"/>
    </source>
</evidence>
<dbReference type="PROSITE" id="PS50097">
    <property type="entry name" value="BTB"/>
    <property type="match status" value="1"/>
</dbReference>
<gene>
    <name evidence="8" type="ORF">D5086_0000317370</name>
</gene>
<evidence type="ECO:0000259" key="6">
    <source>
        <dbReference type="PROSITE" id="PS50097"/>
    </source>
</evidence>
<evidence type="ECO:0008006" key="9">
    <source>
        <dbReference type="Google" id="ProtNLM"/>
    </source>
</evidence>
<evidence type="ECO:0000259" key="7">
    <source>
        <dbReference type="PROSITE" id="PS51649"/>
    </source>
</evidence>
<proteinExistence type="inferred from homology"/>
<feature type="domain" description="BTB" evidence="6">
    <location>
        <begin position="28"/>
        <end position="99"/>
    </location>
</feature>
<dbReference type="Pfam" id="PF00651">
    <property type="entry name" value="BTB"/>
    <property type="match status" value="1"/>
</dbReference>
<dbReference type="CDD" id="cd18312">
    <property type="entry name" value="BTB_POZ_NPY3-like"/>
    <property type="match status" value="1"/>
</dbReference>
<dbReference type="InterPro" id="IPR000210">
    <property type="entry name" value="BTB/POZ_dom"/>
</dbReference>
<dbReference type="SUPFAM" id="SSF54695">
    <property type="entry name" value="POZ domain"/>
    <property type="match status" value="1"/>
</dbReference>
<reference evidence="8" key="1">
    <citation type="submission" date="2018-10" db="EMBL/GenBank/DDBJ databases">
        <title>Population genomic analysis revealed the cold adaptation of white poplar.</title>
        <authorList>
            <person name="Liu Y.-J."/>
        </authorList>
    </citation>
    <scope>NUCLEOTIDE SEQUENCE [LARGE SCALE GENOMIC DNA]</scope>
    <source>
        <strain evidence="8">PAL-ZL1</strain>
    </source>
</reference>
<dbReference type="AlphaFoldDB" id="A0A4U5MA34"/>
<dbReference type="PROSITE" id="PS51649">
    <property type="entry name" value="NPH3"/>
    <property type="match status" value="1"/>
</dbReference>